<feature type="signal peptide" evidence="1">
    <location>
        <begin position="1"/>
        <end position="23"/>
    </location>
</feature>
<organism evidence="2 3">
    <name type="scientific">Flavobacterium faecale</name>
    <dbReference type="NCBI Taxonomy" id="1355330"/>
    <lineage>
        <taxon>Bacteria</taxon>
        <taxon>Pseudomonadati</taxon>
        <taxon>Bacteroidota</taxon>
        <taxon>Flavobacteriia</taxon>
        <taxon>Flavobacteriales</taxon>
        <taxon>Flavobacteriaceae</taxon>
        <taxon>Flavobacterium</taxon>
    </lineage>
</organism>
<accession>A0A2S1LGS0</accession>
<dbReference type="AlphaFoldDB" id="A0A2S1LGS0"/>
<protein>
    <submittedName>
        <fullName evidence="2">Uncharacterized protein</fullName>
    </submittedName>
</protein>
<gene>
    <name evidence="2" type="ORF">FFWV33_16265</name>
</gene>
<dbReference type="KEGG" id="ffa:FFWV33_16265"/>
<dbReference type="EMBL" id="CP020918">
    <property type="protein sequence ID" value="AWG22970.1"/>
    <property type="molecule type" value="Genomic_DNA"/>
</dbReference>
<dbReference type="RefSeq" id="WP_108741874.1">
    <property type="nucleotide sequence ID" value="NZ_CP020918.1"/>
</dbReference>
<name>A0A2S1LGS0_9FLAO</name>
<feature type="chain" id="PRO_5015671877" evidence="1">
    <location>
        <begin position="24"/>
        <end position="67"/>
    </location>
</feature>
<dbReference type="OrthoDB" id="1453582at2"/>
<proteinExistence type="predicted"/>
<sequence>MKKILLLAIATGLLSFTTVKVPADQNVKEKSELDCNYGQCRATAKSTGNQCMHCVSNSGDFYCYQHK</sequence>
<evidence type="ECO:0000313" key="3">
    <source>
        <dbReference type="Proteomes" id="UP000244527"/>
    </source>
</evidence>
<evidence type="ECO:0000313" key="2">
    <source>
        <dbReference type="EMBL" id="AWG22970.1"/>
    </source>
</evidence>
<keyword evidence="1" id="KW-0732">Signal</keyword>
<reference evidence="2 3" key="1">
    <citation type="submission" date="2017-04" db="EMBL/GenBank/DDBJ databases">
        <title>Compelte genome sequence of WV33.</title>
        <authorList>
            <person name="Lee P.C."/>
        </authorList>
    </citation>
    <scope>NUCLEOTIDE SEQUENCE [LARGE SCALE GENOMIC DNA]</scope>
    <source>
        <strain evidence="2 3">WV33</strain>
    </source>
</reference>
<dbReference type="Proteomes" id="UP000244527">
    <property type="component" value="Chromosome"/>
</dbReference>
<keyword evidence="3" id="KW-1185">Reference proteome</keyword>
<evidence type="ECO:0000256" key="1">
    <source>
        <dbReference type="SAM" id="SignalP"/>
    </source>
</evidence>